<dbReference type="InterPro" id="IPR011992">
    <property type="entry name" value="EF-hand-dom_pair"/>
</dbReference>
<dbReference type="EMBL" id="NIRI02000056">
    <property type="protein sequence ID" value="KAG5442965.1"/>
    <property type="molecule type" value="Genomic_DNA"/>
</dbReference>
<dbReference type="Pfam" id="PF13499">
    <property type="entry name" value="EF-hand_7"/>
    <property type="match status" value="1"/>
</dbReference>
<sequence length="68" mass="7802">MSRPAIVQMFAEISGPDGRISLEELQIYLRQNDVTINKELLEAYIEAHDYDSDGKLSLEELLEAFKDE</sequence>
<feature type="domain" description="EF-hand" evidence="2">
    <location>
        <begin position="36"/>
        <end position="68"/>
    </location>
</feature>
<reference evidence="3 4" key="2">
    <citation type="journal article" date="2021" name="Genomics">
        <title>High-quality reference genome for Clonorchis sinensis.</title>
        <authorList>
            <person name="Young N.D."/>
            <person name="Stroehlein A.J."/>
            <person name="Kinkar L."/>
            <person name="Wang T."/>
            <person name="Sohn W.M."/>
            <person name="Chang B.C.H."/>
            <person name="Kaur P."/>
            <person name="Weisz D."/>
            <person name="Dudchenko O."/>
            <person name="Aiden E.L."/>
            <person name="Korhonen P.K."/>
            <person name="Gasser R.B."/>
        </authorList>
    </citation>
    <scope>NUCLEOTIDE SEQUENCE [LARGE SCALE GENOMIC DNA]</scope>
    <source>
        <strain evidence="3">Cs-k2</strain>
    </source>
</reference>
<organism evidence="3 4">
    <name type="scientific">Clonorchis sinensis</name>
    <name type="common">Chinese liver fluke</name>
    <dbReference type="NCBI Taxonomy" id="79923"/>
    <lineage>
        <taxon>Eukaryota</taxon>
        <taxon>Metazoa</taxon>
        <taxon>Spiralia</taxon>
        <taxon>Lophotrochozoa</taxon>
        <taxon>Platyhelminthes</taxon>
        <taxon>Trematoda</taxon>
        <taxon>Digenea</taxon>
        <taxon>Opisthorchiida</taxon>
        <taxon>Opisthorchiata</taxon>
        <taxon>Opisthorchiidae</taxon>
        <taxon>Clonorchis</taxon>
    </lineage>
</organism>
<dbReference type="OrthoDB" id="26525at2759"/>
<accession>A0A8T1M2B4</accession>
<evidence type="ECO:0000313" key="3">
    <source>
        <dbReference type="EMBL" id="KAG5442965.1"/>
    </source>
</evidence>
<proteinExistence type="predicted"/>
<dbReference type="InterPro" id="IPR002048">
    <property type="entry name" value="EF_hand_dom"/>
</dbReference>
<comment type="caution">
    <text evidence="3">The sequence shown here is derived from an EMBL/GenBank/DDBJ whole genome shotgun (WGS) entry which is preliminary data.</text>
</comment>
<keyword evidence="4" id="KW-1185">Reference proteome</keyword>
<dbReference type="PROSITE" id="PS50222">
    <property type="entry name" value="EF_HAND_2"/>
    <property type="match status" value="1"/>
</dbReference>
<evidence type="ECO:0000256" key="1">
    <source>
        <dbReference type="ARBA" id="ARBA00022837"/>
    </source>
</evidence>
<dbReference type="Proteomes" id="UP000286415">
    <property type="component" value="Unassembled WGS sequence"/>
</dbReference>
<dbReference type="InterPro" id="IPR018247">
    <property type="entry name" value="EF_Hand_1_Ca_BS"/>
</dbReference>
<gene>
    <name evidence="3" type="ORF">CSKR_107141</name>
</gene>
<evidence type="ECO:0000313" key="4">
    <source>
        <dbReference type="Proteomes" id="UP000286415"/>
    </source>
</evidence>
<dbReference type="Gene3D" id="1.10.238.10">
    <property type="entry name" value="EF-hand"/>
    <property type="match status" value="1"/>
</dbReference>
<keyword evidence="1" id="KW-0106">Calcium</keyword>
<evidence type="ECO:0000259" key="2">
    <source>
        <dbReference type="PROSITE" id="PS50222"/>
    </source>
</evidence>
<dbReference type="GO" id="GO:0005509">
    <property type="term" value="F:calcium ion binding"/>
    <property type="evidence" value="ECO:0007669"/>
    <property type="project" value="InterPro"/>
</dbReference>
<reference evidence="3 4" key="1">
    <citation type="journal article" date="2018" name="Biotechnol. Adv.">
        <title>Improved genomic resources and new bioinformatic workflow for the carcinogenic parasite Clonorchis sinensis: Biotechnological implications.</title>
        <authorList>
            <person name="Wang D."/>
            <person name="Korhonen P.K."/>
            <person name="Gasser R.B."/>
            <person name="Young N.D."/>
        </authorList>
    </citation>
    <scope>NUCLEOTIDE SEQUENCE [LARGE SCALE GENOMIC DNA]</scope>
    <source>
        <strain evidence="3">Cs-k2</strain>
    </source>
</reference>
<dbReference type="AlphaFoldDB" id="A0A8T1M2B4"/>
<dbReference type="SUPFAM" id="SSF47473">
    <property type="entry name" value="EF-hand"/>
    <property type="match status" value="1"/>
</dbReference>
<dbReference type="PROSITE" id="PS00018">
    <property type="entry name" value="EF_HAND_1"/>
    <property type="match status" value="1"/>
</dbReference>
<name>A0A8T1M2B4_CLOSI</name>
<protein>
    <recommendedName>
        <fullName evidence="2">EF-hand domain-containing protein</fullName>
    </recommendedName>
</protein>